<dbReference type="EMBL" id="JAENRR010000013">
    <property type="protein sequence ID" value="MBK3517231.1"/>
    <property type="molecule type" value="Genomic_DNA"/>
</dbReference>
<accession>A0ABS1HI27</accession>
<gene>
    <name evidence="6" type="ORF">JIV24_07760</name>
</gene>
<evidence type="ECO:0000256" key="1">
    <source>
        <dbReference type="ARBA" id="ARBA00001946"/>
    </source>
</evidence>
<dbReference type="PANTHER" id="PTHR42904">
    <property type="entry name" value="NUDIX HYDROLASE, NUDC SUBFAMILY"/>
    <property type="match status" value="1"/>
</dbReference>
<dbReference type="Gene3D" id="3.90.79.10">
    <property type="entry name" value="Nucleoside Triphosphate Pyrophosphohydrolase"/>
    <property type="match status" value="1"/>
</dbReference>
<dbReference type="PROSITE" id="PS51462">
    <property type="entry name" value="NUDIX"/>
    <property type="match status" value="1"/>
</dbReference>
<comment type="caution">
    <text evidence="6">The sequence shown here is derived from an EMBL/GenBank/DDBJ whole genome shotgun (WGS) entry which is preliminary data.</text>
</comment>
<dbReference type="CDD" id="cd04681">
    <property type="entry name" value="NUDIX_Hydrolase"/>
    <property type="match status" value="1"/>
</dbReference>
<dbReference type="Proteomes" id="UP000605676">
    <property type="component" value="Unassembled WGS sequence"/>
</dbReference>
<dbReference type="SUPFAM" id="SSF55811">
    <property type="entry name" value="Nudix"/>
    <property type="match status" value="1"/>
</dbReference>
<dbReference type="InterPro" id="IPR015797">
    <property type="entry name" value="NUDIX_hydrolase-like_dom_sf"/>
</dbReference>
<comment type="cofactor">
    <cofactor evidence="1">
        <name>Mg(2+)</name>
        <dbReference type="ChEBI" id="CHEBI:18420"/>
    </cofactor>
</comment>
<evidence type="ECO:0000259" key="5">
    <source>
        <dbReference type="PROSITE" id="PS51462"/>
    </source>
</evidence>
<organism evidence="6 7">
    <name type="scientific">Carboxylicivirga marina</name>
    <dbReference type="NCBI Taxonomy" id="2800988"/>
    <lineage>
        <taxon>Bacteria</taxon>
        <taxon>Pseudomonadati</taxon>
        <taxon>Bacteroidota</taxon>
        <taxon>Bacteroidia</taxon>
        <taxon>Marinilabiliales</taxon>
        <taxon>Marinilabiliaceae</taxon>
        <taxon>Carboxylicivirga</taxon>
    </lineage>
</organism>
<dbReference type="InterPro" id="IPR050241">
    <property type="entry name" value="NAD-cap_RNA_hydrolase_NudC"/>
</dbReference>
<keyword evidence="7" id="KW-1185">Reference proteome</keyword>
<dbReference type="Pfam" id="PF00293">
    <property type="entry name" value="NUDIX"/>
    <property type="match status" value="1"/>
</dbReference>
<dbReference type="InterPro" id="IPR000086">
    <property type="entry name" value="NUDIX_hydrolase_dom"/>
</dbReference>
<proteinExistence type="predicted"/>
<evidence type="ECO:0000313" key="7">
    <source>
        <dbReference type="Proteomes" id="UP000605676"/>
    </source>
</evidence>
<keyword evidence="4" id="KW-0460">Magnesium</keyword>
<evidence type="ECO:0000256" key="4">
    <source>
        <dbReference type="ARBA" id="ARBA00022842"/>
    </source>
</evidence>
<feature type="domain" description="Nudix hydrolase" evidence="5">
    <location>
        <begin position="39"/>
        <end position="170"/>
    </location>
</feature>
<keyword evidence="2" id="KW-0479">Metal-binding</keyword>
<keyword evidence="3" id="KW-0378">Hydrolase</keyword>
<dbReference type="RefSeq" id="WP_200464454.1">
    <property type="nucleotide sequence ID" value="NZ_JAENRR010000013.1"/>
</dbReference>
<evidence type="ECO:0000256" key="2">
    <source>
        <dbReference type="ARBA" id="ARBA00022723"/>
    </source>
</evidence>
<evidence type="ECO:0000256" key="3">
    <source>
        <dbReference type="ARBA" id="ARBA00022801"/>
    </source>
</evidence>
<sequence>MTQPQEVIKYCPKCGSGDFIYDGSKSFKCQTCQFHFFINSACAVAALIVNDNGELLLTRRACEPNIGMLDLPGGFVDPMERAEQSTIREIKEELNLEITEMQFIASYPNEYVFSGYTVFTIDLAFLCKVKNFDNMHAQDDISGFEFIKPDDIDFNDVSSSSIKNIINAYKKLI</sequence>
<reference evidence="6 7" key="1">
    <citation type="submission" date="2021-01" db="EMBL/GenBank/DDBJ databases">
        <title>Carboxyliciviraga sp.nov., isolated from coastal sediments.</title>
        <authorList>
            <person name="Lu D."/>
            <person name="Zhang T."/>
        </authorList>
    </citation>
    <scope>NUCLEOTIDE SEQUENCE [LARGE SCALE GENOMIC DNA]</scope>
    <source>
        <strain evidence="6 7">N1Y132</strain>
    </source>
</reference>
<name>A0ABS1HI27_9BACT</name>
<dbReference type="PANTHER" id="PTHR42904:SF12">
    <property type="entry name" value="ADP-RIBOSE PYROPHOSPHATASE-RELATED"/>
    <property type="match status" value="1"/>
</dbReference>
<evidence type="ECO:0000313" key="6">
    <source>
        <dbReference type="EMBL" id="MBK3517231.1"/>
    </source>
</evidence>
<protein>
    <submittedName>
        <fullName evidence="6">NUDIX domain-containing protein</fullName>
    </submittedName>
</protein>